<gene>
    <name evidence="1" type="ORF">H4Q32_027325</name>
</gene>
<dbReference type="EMBL" id="JACTAM010001500">
    <property type="protein sequence ID" value="KAI2646309.1"/>
    <property type="molecule type" value="Genomic_DNA"/>
</dbReference>
<evidence type="ECO:0000313" key="1">
    <source>
        <dbReference type="EMBL" id="KAI2646309.1"/>
    </source>
</evidence>
<protein>
    <submittedName>
        <fullName evidence="1">Single-stranded DNA binding protein Ssb</fullName>
    </submittedName>
</protein>
<organism evidence="1 2">
    <name type="scientific">Labeo rohita</name>
    <name type="common">Indian major carp</name>
    <name type="synonym">Cyprinus rohita</name>
    <dbReference type="NCBI Taxonomy" id="84645"/>
    <lineage>
        <taxon>Eukaryota</taxon>
        <taxon>Metazoa</taxon>
        <taxon>Chordata</taxon>
        <taxon>Craniata</taxon>
        <taxon>Vertebrata</taxon>
        <taxon>Euteleostomi</taxon>
        <taxon>Actinopterygii</taxon>
        <taxon>Neopterygii</taxon>
        <taxon>Teleostei</taxon>
        <taxon>Ostariophysi</taxon>
        <taxon>Cypriniformes</taxon>
        <taxon>Cyprinidae</taxon>
        <taxon>Labeoninae</taxon>
        <taxon>Labeonini</taxon>
        <taxon>Labeo</taxon>
    </lineage>
</organism>
<dbReference type="SUPFAM" id="SSF50249">
    <property type="entry name" value="Nucleic acid-binding proteins"/>
    <property type="match status" value="1"/>
</dbReference>
<proteinExistence type="predicted"/>
<dbReference type="InterPro" id="IPR012340">
    <property type="entry name" value="NA-bd_OB-fold"/>
</dbReference>
<comment type="caution">
    <text evidence="1">The sequence shown here is derived from an EMBL/GenBank/DDBJ whole genome shotgun (WGS) entry which is preliminary data.</text>
</comment>
<accession>A0ABQ8L7C9</accession>
<reference evidence="1 2" key="1">
    <citation type="submission" date="2022-01" db="EMBL/GenBank/DDBJ databases">
        <title>A high-quality chromosome-level genome assembly of rohu carp, Labeo rohita.</title>
        <authorList>
            <person name="Arick M.A. II"/>
            <person name="Hsu C.-Y."/>
            <person name="Magbanua Z."/>
            <person name="Pechanova O."/>
            <person name="Grover C."/>
            <person name="Miller E."/>
            <person name="Thrash A."/>
            <person name="Ezzel L."/>
            <person name="Alam S."/>
            <person name="Benzie J."/>
            <person name="Hamilton M."/>
            <person name="Karsi A."/>
            <person name="Lawrence M.L."/>
            <person name="Peterson D.G."/>
        </authorList>
    </citation>
    <scope>NUCLEOTIDE SEQUENCE [LARGE SCALE GENOMIC DNA]</scope>
    <source>
        <strain evidence="2">BAU-BD-2019</strain>
        <tissue evidence="1">Blood</tissue>
    </source>
</reference>
<keyword evidence="2" id="KW-1185">Reference proteome</keyword>
<name>A0ABQ8L7C9_LABRO</name>
<dbReference type="Gene3D" id="2.40.50.140">
    <property type="entry name" value="Nucleic acid-binding proteins"/>
    <property type="match status" value="1"/>
</dbReference>
<sequence>MASEAKKLKTADPSIVTGYIHNVSVVKTAALKKNKYFNAVIQISRDDFCDVAVFSVDKRTLFLQAQNCRTAVRLSGISQQPSRSGEGVDVLCGRQTNVTVVTDVTFSYREPPSKSKRTVAEIKKMSARQHVGEVTGRIVHLMTATENVEVQGRQLETQSVLVEDASGKVRVQLWESQVGLVLFGKTYKFHNLSTREYQGELFVTTTRQTTVEEVRPLPGLGAIAPCEVREDPVICVCAEVTRAEVAVSRTCGNCRSAQMEFDPKKKYHRCGKCNMLQKMEMYQPSAIANVSVCGDFGELNARINNSVLQRYLRSSELVHLLRDGQDMEEHLLECGSLKLHIQNDNVVAMVKSAEETPSDASSSESSVSAAVQYVAAGEAGPVCATGDLELVCGADEVESMCAAGEAGPASTTAELEIVCPTDKAEAV</sequence>
<evidence type="ECO:0000313" key="2">
    <source>
        <dbReference type="Proteomes" id="UP000830375"/>
    </source>
</evidence>
<dbReference type="Proteomes" id="UP000830375">
    <property type="component" value="Unassembled WGS sequence"/>
</dbReference>